<evidence type="ECO:0000313" key="2">
    <source>
        <dbReference type="Proteomes" id="UP000276133"/>
    </source>
</evidence>
<dbReference type="EMBL" id="REGN01005453">
    <property type="protein sequence ID" value="RNA13291.1"/>
    <property type="molecule type" value="Genomic_DNA"/>
</dbReference>
<gene>
    <name evidence="1" type="ORF">BpHYR1_035987</name>
</gene>
<dbReference type="Proteomes" id="UP000276133">
    <property type="component" value="Unassembled WGS sequence"/>
</dbReference>
<protein>
    <submittedName>
        <fullName evidence="1">Uncharacterized protein</fullName>
    </submittedName>
</protein>
<organism evidence="1 2">
    <name type="scientific">Brachionus plicatilis</name>
    <name type="common">Marine rotifer</name>
    <name type="synonym">Brachionus muelleri</name>
    <dbReference type="NCBI Taxonomy" id="10195"/>
    <lineage>
        <taxon>Eukaryota</taxon>
        <taxon>Metazoa</taxon>
        <taxon>Spiralia</taxon>
        <taxon>Gnathifera</taxon>
        <taxon>Rotifera</taxon>
        <taxon>Eurotatoria</taxon>
        <taxon>Monogononta</taxon>
        <taxon>Pseudotrocha</taxon>
        <taxon>Ploima</taxon>
        <taxon>Brachionidae</taxon>
        <taxon>Brachionus</taxon>
    </lineage>
</organism>
<reference evidence="1 2" key="1">
    <citation type="journal article" date="2018" name="Sci. Rep.">
        <title>Genomic signatures of local adaptation to the degree of environmental predictability in rotifers.</title>
        <authorList>
            <person name="Franch-Gras L."/>
            <person name="Hahn C."/>
            <person name="Garcia-Roger E.M."/>
            <person name="Carmona M.J."/>
            <person name="Serra M."/>
            <person name="Gomez A."/>
        </authorList>
    </citation>
    <scope>NUCLEOTIDE SEQUENCE [LARGE SCALE GENOMIC DNA]</scope>
    <source>
        <strain evidence="1">HYR1</strain>
    </source>
</reference>
<name>A0A3M7QQE4_BRAPC</name>
<keyword evidence="2" id="KW-1185">Reference proteome</keyword>
<evidence type="ECO:0000313" key="1">
    <source>
        <dbReference type="EMBL" id="RNA13291.1"/>
    </source>
</evidence>
<proteinExistence type="predicted"/>
<sequence length="284" mass="32736">MNLKCDFCFNTASYPVTLDCCLFTTCYEHFDKWVQCGICQTHIDHQQTLSKLKNKISHNLDQFKRQHDSFRILLGENKRLKHDPGYFISKNKISNPMLQNWLFSEMDSVQLDPIETKTNEFIFDTLTLSQTISDKLQLAEMIQRRLEILTDINKNFKLETKLLQNIEELEAKPKPTLAQSRKTDVPMASLRLTAHKVDCSGILFIERINPGPYCREKLNNDLSFKLRIFRHIIETSSHVLAVGIVAKFFEGTSVRSCCDKQPCLLFLFGKGSVRSSEGCVVDMT</sequence>
<dbReference type="OrthoDB" id="10628462at2759"/>
<dbReference type="AlphaFoldDB" id="A0A3M7QQE4"/>
<accession>A0A3M7QQE4</accession>
<comment type="caution">
    <text evidence="1">The sequence shown here is derived from an EMBL/GenBank/DDBJ whole genome shotgun (WGS) entry which is preliminary data.</text>
</comment>